<evidence type="ECO:0000313" key="2">
    <source>
        <dbReference type="Proteomes" id="UP000289738"/>
    </source>
</evidence>
<keyword evidence="2" id="KW-1185">Reference proteome</keyword>
<name>A0A445DCX8_ARAHY</name>
<accession>A0A445DCX8</accession>
<reference evidence="1 2" key="1">
    <citation type="submission" date="2019-01" db="EMBL/GenBank/DDBJ databases">
        <title>Sequencing of cultivated peanut Arachis hypogaea provides insights into genome evolution and oil improvement.</title>
        <authorList>
            <person name="Chen X."/>
        </authorList>
    </citation>
    <scope>NUCLEOTIDE SEQUENCE [LARGE SCALE GENOMIC DNA]</scope>
    <source>
        <strain evidence="2">cv. Fuhuasheng</strain>
        <tissue evidence="1">Leaves</tissue>
    </source>
</reference>
<sequence length="123" mass="14403">MQTGSCAYENPAFVFDGELYLPKLSFMSLFNFHVASVSLQKSAIFFQFETSFLSNYVKVQLSDKRIHIGPAFNQVHLELLSEDLSVQVLFDLFHHDVRLWKAYSTMLQPADSFKIYWKRRLLQ</sequence>
<dbReference type="AlphaFoldDB" id="A0A445DCX8"/>
<comment type="caution">
    <text evidence="1">The sequence shown here is derived from an EMBL/GenBank/DDBJ whole genome shotgun (WGS) entry which is preliminary data.</text>
</comment>
<proteinExistence type="predicted"/>
<organism evidence="1 2">
    <name type="scientific">Arachis hypogaea</name>
    <name type="common">Peanut</name>
    <dbReference type="NCBI Taxonomy" id="3818"/>
    <lineage>
        <taxon>Eukaryota</taxon>
        <taxon>Viridiplantae</taxon>
        <taxon>Streptophyta</taxon>
        <taxon>Embryophyta</taxon>
        <taxon>Tracheophyta</taxon>
        <taxon>Spermatophyta</taxon>
        <taxon>Magnoliopsida</taxon>
        <taxon>eudicotyledons</taxon>
        <taxon>Gunneridae</taxon>
        <taxon>Pentapetalae</taxon>
        <taxon>rosids</taxon>
        <taxon>fabids</taxon>
        <taxon>Fabales</taxon>
        <taxon>Fabaceae</taxon>
        <taxon>Papilionoideae</taxon>
        <taxon>50 kb inversion clade</taxon>
        <taxon>dalbergioids sensu lato</taxon>
        <taxon>Dalbergieae</taxon>
        <taxon>Pterocarpus clade</taxon>
        <taxon>Arachis</taxon>
    </lineage>
</organism>
<dbReference type="EMBL" id="SDMP01000004">
    <property type="protein sequence ID" value="RYR61036.1"/>
    <property type="molecule type" value="Genomic_DNA"/>
</dbReference>
<dbReference type="Proteomes" id="UP000289738">
    <property type="component" value="Chromosome A04"/>
</dbReference>
<protein>
    <submittedName>
        <fullName evidence="1">Uncharacterized protein</fullName>
    </submittedName>
</protein>
<evidence type="ECO:0000313" key="1">
    <source>
        <dbReference type="EMBL" id="RYR61036.1"/>
    </source>
</evidence>
<gene>
    <name evidence="1" type="ORF">Ahy_A04g018135</name>
</gene>